<dbReference type="Gene3D" id="3.40.50.200">
    <property type="entry name" value="Peptidase S8/S53 domain"/>
    <property type="match status" value="1"/>
</dbReference>
<name>A0ABV2UN60_9ACTN</name>
<feature type="signal peptide" evidence="8">
    <location>
        <begin position="1"/>
        <end position="39"/>
    </location>
</feature>
<keyword evidence="8" id="KW-0732">Signal</keyword>
<dbReference type="InterPro" id="IPR017296">
    <property type="entry name" value="Peptidase_S8A_SAM-P45"/>
</dbReference>
<dbReference type="Proteomes" id="UP001550044">
    <property type="component" value="Unassembled WGS sequence"/>
</dbReference>
<dbReference type="PROSITE" id="PS51892">
    <property type="entry name" value="SUBTILASE"/>
    <property type="match status" value="1"/>
</dbReference>
<accession>A0ABV2UN60</accession>
<dbReference type="RefSeq" id="WP_356712928.1">
    <property type="nucleotide sequence ID" value="NZ_JBEXIP010000062.1"/>
</dbReference>
<comment type="similarity">
    <text evidence="1 6">Belongs to the peptidase S8 family.</text>
</comment>
<feature type="compositionally biased region" description="Polar residues" evidence="7">
    <location>
        <begin position="229"/>
        <end position="239"/>
    </location>
</feature>
<feature type="active site" description="Charge relay system" evidence="6">
    <location>
        <position position="506"/>
    </location>
</feature>
<feature type="active site" description="Charge relay system" evidence="6">
    <location>
        <position position="330"/>
    </location>
</feature>
<sequence length="1315" mass="136682">MSSHIRRRPARRPGRAGLSALLAVTAALSVTGLTSPAQATGAAAPSGDTVPGTETPAAAAYGAAHAPGAHVAYEGHGGPQSAPLTVTLITGDKVTVAQSNGRGPLVDVERAPGAKGSVRVATERGDTFVYPDEAMPYIASGRLDKQLFNVTQLVAQDYDDAHTGALPLIITRSDGVSAHKSGASDDGLPSAAALPGAKATLGLPSVRGAAVEAQRSKAAAFWSALTGLSGQDTSRSTARTGPGPDNDVAAPSFTAGVDKVWLDGKAEAALADTTAQIGAPQAWGAGGTGAGVRVAVLDSGADTTHPDLAKRIVASRSFVAGEDVIDRNGHGTHTASTVAGTGAASHGTERGVAPGADLLVGKVLGDNGSGPISGIIAGMEWAARTEHAKVINMSLGTPVWHTQDDPLSRAVNQLSTETGALFVIAAGNSGNSPHSVSAPGTADAALTVGAVDSSDQLAPFSSAGPRLMDDALKPDLTAPGVDVLAARSQYMDGGGEGYYRTESGTSMAAPHVAGAAALLAQKHPKWTGQQIKDALMSTSAPTPAYTPYQAGTGRLDVAAAYLRDQVIASGSVDAGLVRWSADQKRKPIKRKITYTNTTNRPITLQLSVDRGDSPAGVFTSAADRVTVPARGTSTVDLVADPKDLAPGQYAAQVTARSEAGAVHTAVGLSVESEKYDLTVHLKDRSGKPVSGDVEITGADGNTTIMWAPDGTLTSRWAPGSYTVVSTLDVEGRHGPHSLGYAVLTVPELDLRSDRQVELDASRIRQIKVATPKPTAVTTSRIDLFRSFTSSEPTPNDGQALHQILLPSAEYDSLWALPSKGKVKNGSFVFTTRIRAKQTPLKITYGGRGLDDTLLVQPGSAQFRDGTAHVNAVFAGTGKPADYAGLSARGKAVVVRSGGAVVPTGQAAAARAAGAAMLLVVNDGDGRSSDWYGDADGTTTGRIPVASLTMDEGEDLIKRIGSAGKSGTKLAVEAHPTPQYLYDLADYHHGGVPDDPSAATDPGSLARIDNDFAPPAGKQVRESREDSPSYEYWPAAYPYAGYGMTRVPPFPREPVAAGHRTDWVSAGNGVKWQQYASIDGWSTFTDVVSYRPRSVQSEHWFGPITRPRMVSFEVPHRFGNAMGGMIAGFGDGGSAHSGDTGLMARSFSLHQGDKLLMQNGARPEFGVGDLEPQKLPYRLVVDTKGNTDSIPYSTTTHTEWRFLSGTTDNQAIPLAQLDYGTDLDPAGRAKRKSAFSITPVVLGSDAAKDAVSSLKLEISYDDGASWRPQDLKENKGTWQTTVNAPSRASYVSIRITAKQHNGGGITQTITRAFGLK</sequence>
<dbReference type="Pfam" id="PF00082">
    <property type="entry name" value="Peptidase_S8"/>
    <property type="match status" value="1"/>
</dbReference>
<keyword evidence="5 6" id="KW-0720">Serine protease</keyword>
<evidence type="ECO:0000256" key="4">
    <source>
        <dbReference type="ARBA" id="ARBA00022801"/>
    </source>
</evidence>
<protein>
    <submittedName>
        <fullName evidence="11">S8 family serine peptidase</fullName>
    </submittedName>
</protein>
<dbReference type="SUPFAM" id="SSF52743">
    <property type="entry name" value="Subtilisin-like"/>
    <property type="match status" value="1"/>
</dbReference>
<keyword evidence="2" id="KW-0964">Secreted</keyword>
<dbReference type="Pfam" id="PF02225">
    <property type="entry name" value="PA"/>
    <property type="match status" value="1"/>
</dbReference>
<dbReference type="Gene3D" id="3.50.30.30">
    <property type="match status" value="1"/>
</dbReference>
<evidence type="ECO:0000256" key="5">
    <source>
        <dbReference type="ARBA" id="ARBA00022825"/>
    </source>
</evidence>
<evidence type="ECO:0000256" key="1">
    <source>
        <dbReference type="ARBA" id="ARBA00011073"/>
    </source>
</evidence>
<dbReference type="EMBL" id="JBEXIP010000062">
    <property type="protein sequence ID" value="MET8438539.1"/>
    <property type="molecule type" value="Genomic_DNA"/>
</dbReference>
<dbReference type="PANTHER" id="PTHR43806:SF65">
    <property type="entry name" value="SERINE PROTEASE APRX"/>
    <property type="match status" value="1"/>
</dbReference>
<keyword evidence="4 6" id="KW-0378">Hydrolase</keyword>
<organism evidence="11 12">
    <name type="scientific">Streptomyces sp. 900116325</name>
    <dbReference type="NCBI Taxonomy" id="3154295"/>
    <lineage>
        <taxon>Bacteria</taxon>
        <taxon>Bacillati</taxon>
        <taxon>Actinomycetota</taxon>
        <taxon>Actinomycetes</taxon>
        <taxon>Kitasatosporales</taxon>
        <taxon>Streptomycetaceae</taxon>
        <taxon>Streptomyces</taxon>
    </lineage>
</organism>
<gene>
    <name evidence="11" type="ORF">ABZV61_38680</name>
</gene>
<dbReference type="InterPro" id="IPR036852">
    <property type="entry name" value="Peptidase_S8/S53_dom_sf"/>
</dbReference>
<feature type="region of interest" description="Disordered" evidence="7">
    <location>
        <begin position="229"/>
        <end position="251"/>
    </location>
</feature>
<evidence type="ECO:0000256" key="2">
    <source>
        <dbReference type="ARBA" id="ARBA00022512"/>
    </source>
</evidence>
<evidence type="ECO:0000259" key="9">
    <source>
        <dbReference type="Pfam" id="PF00082"/>
    </source>
</evidence>
<feature type="active site" description="Charge relay system" evidence="6">
    <location>
        <position position="298"/>
    </location>
</feature>
<comment type="caution">
    <text evidence="11">The sequence shown here is derived from an EMBL/GenBank/DDBJ whole genome shotgun (WGS) entry which is preliminary data.</text>
</comment>
<keyword evidence="12" id="KW-1185">Reference proteome</keyword>
<feature type="domain" description="Peptidase S8/S53" evidence="9">
    <location>
        <begin position="289"/>
        <end position="539"/>
    </location>
</feature>
<evidence type="ECO:0000256" key="7">
    <source>
        <dbReference type="SAM" id="MobiDB-lite"/>
    </source>
</evidence>
<reference evidence="11 12" key="1">
    <citation type="submission" date="2024-06" db="EMBL/GenBank/DDBJ databases">
        <title>The Natural Products Discovery Center: Release of the First 8490 Sequenced Strains for Exploring Actinobacteria Biosynthetic Diversity.</title>
        <authorList>
            <person name="Kalkreuter E."/>
            <person name="Kautsar S.A."/>
            <person name="Yang D."/>
            <person name="Bader C.D."/>
            <person name="Teijaro C.N."/>
            <person name="Fluegel L."/>
            <person name="Davis C.M."/>
            <person name="Simpson J.R."/>
            <person name="Lauterbach L."/>
            <person name="Steele A.D."/>
            <person name="Gui C."/>
            <person name="Meng S."/>
            <person name="Li G."/>
            <person name="Viehrig K."/>
            <person name="Ye F."/>
            <person name="Su P."/>
            <person name="Kiefer A.F."/>
            <person name="Nichols A."/>
            <person name="Cepeda A.J."/>
            <person name="Yan W."/>
            <person name="Fan B."/>
            <person name="Jiang Y."/>
            <person name="Adhikari A."/>
            <person name="Zheng C.-J."/>
            <person name="Schuster L."/>
            <person name="Cowan T.M."/>
            <person name="Smanski M.J."/>
            <person name="Chevrette M.G."/>
            <person name="De Carvalho L.P.S."/>
            <person name="Shen B."/>
        </authorList>
    </citation>
    <scope>NUCLEOTIDE SEQUENCE [LARGE SCALE GENOMIC DNA]</scope>
    <source>
        <strain evidence="11 12">NPDC005137</strain>
    </source>
</reference>
<dbReference type="InterPro" id="IPR000209">
    <property type="entry name" value="Peptidase_S8/S53_dom"/>
</dbReference>
<keyword evidence="3 6" id="KW-0645">Protease</keyword>
<dbReference type="PANTHER" id="PTHR43806">
    <property type="entry name" value="PEPTIDASE S8"/>
    <property type="match status" value="1"/>
</dbReference>
<dbReference type="PIRSF" id="PIRSF037852">
    <property type="entry name" value="Subtilisin_rel_SAV5721"/>
    <property type="match status" value="1"/>
</dbReference>
<evidence type="ECO:0000256" key="3">
    <source>
        <dbReference type="ARBA" id="ARBA00022670"/>
    </source>
</evidence>
<dbReference type="PRINTS" id="PR00723">
    <property type="entry name" value="SUBTILISIN"/>
</dbReference>
<feature type="domain" description="PA" evidence="10">
    <location>
        <begin position="878"/>
        <end position="955"/>
    </location>
</feature>
<dbReference type="InterPro" id="IPR023828">
    <property type="entry name" value="Peptidase_S8_Ser-AS"/>
</dbReference>
<dbReference type="InterPro" id="IPR046450">
    <property type="entry name" value="PA_dom_sf"/>
</dbReference>
<keyword evidence="2" id="KW-0134">Cell wall</keyword>
<dbReference type="SUPFAM" id="SSF52025">
    <property type="entry name" value="PA domain"/>
    <property type="match status" value="1"/>
</dbReference>
<proteinExistence type="inferred from homology"/>
<evidence type="ECO:0000256" key="6">
    <source>
        <dbReference type="PROSITE-ProRule" id="PRU01240"/>
    </source>
</evidence>
<evidence type="ECO:0000256" key="8">
    <source>
        <dbReference type="SAM" id="SignalP"/>
    </source>
</evidence>
<dbReference type="InterPro" id="IPR050131">
    <property type="entry name" value="Peptidase_S8_subtilisin-like"/>
</dbReference>
<dbReference type="PROSITE" id="PS00138">
    <property type="entry name" value="SUBTILASE_SER"/>
    <property type="match status" value="1"/>
</dbReference>
<evidence type="ECO:0000313" key="12">
    <source>
        <dbReference type="Proteomes" id="UP001550044"/>
    </source>
</evidence>
<dbReference type="InterPro" id="IPR015500">
    <property type="entry name" value="Peptidase_S8_subtilisin-rel"/>
</dbReference>
<dbReference type="InterPro" id="IPR003137">
    <property type="entry name" value="PA_domain"/>
</dbReference>
<feature type="chain" id="PRO_5047222684" evidence="8">
    <location>
        <begin position="40"/>
        <end position="1315"/>
    </location>
</feature>
<evidence type="ECO:0000259" key="10">
    <source>
        <dbReference type="Pfam" id="PF02225"/>
    </source>
</evidence>
<evidence type="ECO:0000313" key="11">
    <source>
        <dbReference type="EMBL" id="MET8438539.1"/>
    </source>
</evidence>